<reference evidence="1 2" key="1">
    <citation type="journal article" date="2015" name="Genome Announc.">
        <title>Expanding the biotechnology potential of lactobacilli through comparative genomics of 213 strains and associated genera.</title>
        <authorList>
            <person name="Sun Z."/>
            <person name="Harris H.M."/>
            <person name="McCann A."/>
            <person name="Guo C."/>
            <person name="Argimon S."/>
            <person name="Zhang W."/>
            <person name="Yang X."/>
            <person name="Jeffery I.B."/>
            <person name="Cooney J.C."/>
            <person name="Kagawa T.F."/>
            <person name="Liu W."/>
            <person name="Song Y."/>
            <person name="Salvetti E."/>
            <person name="Wrobel A."/>
            <person name="Rasinkangas P."/>
            <person name="Parkhill J."/>
            <person name="Rea M.C."/>
            <person name="O'Sullivan O."/>
            <person name="Ritari J."/>
            <person name="Douillard F.P."/>
            <person name="Paul Ross R."/>
            <person name="Yang R."/>
            <person name="Briner A.E."/>
            <person name="Felis G.E."/>
            <person name="de Vos W.M."/>
            <person name="Barrangou R."/>
            <person name="Klaenhammer T.R."/>
            <person name="Caufield P.W."/>
            <person name="Cui Y."/>
            <person name="Zhang H."/>
            <person name="O'Toole P.W."/>
        </authorList>
    </citation>
    <scope>NUCLEOTIDE SEQUENCE [LARGE SCALE GENOMIC DNA]</scope>
    <source>
        <strain evidence="1 2">DSM 21775</strain>
    </source>
</reference>
<name>A0A0R2DNH8_9LACO</name>
<comment type="caution">
    <text evidence="1">The sequence shown here is derived from an EMBL/GenBank/DDBJ whole genome shotgun (WGS) entry which is preliminary data.</text>
</comment>
<dbReference type="PATRIC" id="fig|1423803.3.peg.1029"/>
<dbReference type="EMBL" id="AYZH01000022">
    <property type="protein sequence ID" value="KRN01437.1"/>
    <property type="molecule type" value="Genomic_DNA"/>
</dbReference>
<accession>A0A0R2DNH8</accession>
<organism evidence="1 2">
    <name type="scientific">Levilactobacillus senmaizukei DSM 21775 = NBRC 103853</name>
    <dbReference type="NCBI Taxonomy" id="1423803"/>
    <lineage>
        <taxon>Bacteria</taxon>
        <taxon>Bacillati</taxon>
        <taxon>Bacillota</taxon>
        <taxon>Bacilli</taxon>
        <taxon>Lactobacillales</taxon>
        <taxon>Lactobacillaceae</taxon>
        <taxon>Levilactobacillus</taxon>
    </lineage>
</organism>
<protein>
    <submittedName>
        <fullName evidence="1">Uncharacterized protein</fullName>
    </submittedName>
</protein>
<dbReference type="AlphaFoldDB" id="A0A0R2DNH8"/>
<evidence type="ECO:0000313" key="1">
    <source>
        <dbReference type="EMBL" id="KRN01437.1"/>
    </source>
</evidence>
<evidence type="ECO:0000313" key="2">
    <source>
        <dbReference type="Proteomes" id="UP000051589"/>
    </source>
</evidence>
<dbReference type="Proteomes" id="UP000051589">
    <property type="component" value="Unassembled WGS sequence"/>
</dbReference>
<dbReference type="STRING" id="1423803.FD13_GL001028"/>
<proteinExistence type="predicted"/>
<gene>
    <name evidence="1" type="ORF">FD13_GL001028</name>
</gene>
<sequence length="92" mass="10893">MSKLALEEQIQEAVTAEVFDYLKPYLQRMVREYILLDRNQAFESLSVSRAFFDKNIKNKPQVKLAERKFPESDKVFYEPTELKKAILSLTKF</sequence>
<keyword evidence="2" id="KW-1185">Reference proteome</keyword>